<reference evidence="4" key="1">
    <citation type="journal article" date="2019" name="Int. J. Syst. Evol. Microbiol.">
        <title>The Global Catalogue of Microorganisms (GCM) 10K type strain sequencing project: providing services to taxonomists for standard genome sequencing and annotation.</title>
        <authorList>
            <consortium name="The Broad Institute Genomics Platform"/>
            <consortium name="The Broad Institute Genome Sequencing Center for Infectious Disease"/>
            <person name="Wu L."/>
            <person name="Ma J."/>
        </authorList>
    </citation>
    <scope>NUCLEOTIDE SEQUENCE [LARGE SCALE GENOMIC DNA]</scope>
    <source>
        <strain evidence="4">XZYJ18</strain>
    </source>
</reference>
<feature type="transmembrane region" description="Helical" evidence="2">
    <location>
        <begin position="170"/>
        <end position="195"/>
    </location>
</feature>
<comment type="caution">
    <text evidence="3">The sequence shown here is derived from an EMBL/GenBank/DDBJ whole genome shotgun (WGS) entry which is preliminary data.</text>
</comment>
<feature type="transmembrane region" description="Helical" evidence="2">
    <location>
        <begin position="317"/>
        <end position="339"/>
    </location>
</feature>
<sequence>MGTGDDDTVTSGHGGGARPVDGGRPGSGARPGLLGGAFAIIGGLWRPLYGFALAVAALAACGVLAITALGFALAWQAFDVFEEAVEGNIEREEPAFSNTGDSDVAFFWAGAVVVLLLLLLVAAVLSLLDGAHAVAVRHALDGRGVPGAAVLWRHARPFLLRIAATRLPTLLCVAATALVGIMLFDALASGLIPGIERPRSPFTGFSALDWVAGLGLPLLAACVGPFLFARFSLAGSVVVFEDVPARTALRRSWRLTRGSSGRVFGIWLVITAAVALVSTLLRYAAAPLTHVAEPAMMRLSDGNVFTTATLVHYTPPAVAFALLPAAVMVPVCLVLSLLYTRLRTRERERAADRGPVAAGPPD</sequence>
<keyword evidence="2" id="KW-0812">Transmembrane</keyword>
<evidence type="ECO:0000313" key="4">
    <source>
        <dbReference type="Proteomes" id="UP001595923"/>
    </source>
</evidence>
<evidence type="ECO:0000313" key="3">
    <source>
        <dbReference type="EMBL" id="MFC4563382.1"/>
    </source>
</evidence>
<dbReference type="Proteomes" id="UP001595923">
    <property type="component" value="Unassembled WGS sequence"/>
</dbReference>
<feature type="transmembrane region" description="Helical" evidence="2">
    <location>
        <begin position="48"/>
        <end position="75"/>
    </location>
</feature>
<feature type="transmembrane region" description="Helical" evidence="2">
    <location>
        <begin position="215"/>
        <end position="240"/>
    </location>
</feature>
<gene>
    <name evidence="3" type="ORF">ACFO4E_16075</name>
</gene>
<keyword evidence="2" id="KW-1133">Transmembrane helix</keyword>
<evidence type="ECO:0000256" key="2">
    <source>
        <dbReference type="SAM" id="Phobius"/>
    </source>
</evidence>
<protein>
    <submittedName>
        <fullName evidence="3">Uncharacterized protein</fullName>
    </submittedName>
</protein>
<keyword evidence="4" id="KW-1185">Reference proteome</keyword>
<feature type="transmembrane region" description="Helical" evidence="2">
    <location>
        <begin position="105"/>
        <end position="128"/>
    </location>
</feature>
<accession>A0ABV9DY47</accession>
<feature type="transmembrane region" description="Helical" evidence="2">
    <location>
        <begin position="261"/>
        <end position="285"/>
    </location>
</feature>
<dbReference type="RefSeq" id="WP_378575591.1">
    <property type="nucleotide sequence ID" value="NZ_JBHSFQ010000015.1"/>
</dbReference>
<name>A0ABV9DY47_9ACTN</name>
<keyword evidence="2" id="KW-0472">Membrane</keyword>
<proteinExistence type="predicted"/>
<feature type="region of interest" description="Disordered" evidence="1">
    <location>
        <begin position="1"/>
        <end position="25"/>
    </location>
</feature>
<evidence type="ECO:0000256" key="1">
    <source>
        <dbReference type="SAM" id="MobiDB-lite"/>
    </source>
</evidence>
<dbReference type="EMBL" id="JBHSFQ010000015">
    <property type="protein sequence ID" value="MFC4563382.1"/>
    <property type="molecule type" value="Genomic_DNA"/>
</dbReference>
<organism evidence="3 4">
    <name type="scientific">Nocardiopsis mangrovi</name>
    <dbReference type="NCBI Taxonomy" id="1179818"/>
    <lineage>
        <taxon>Bacteria</taxon>
        <taxon>Bacillati</taxon>
        <taxon>Actinomycetota</taxon>
        <taxon>Actinomycetes</taxon>
        <taxon>Streptosporangiales</taxon>
        <taxon>Nocardiopsidaceae</taxon>
        <taxon>Nocardiopsis</taxon>
    </lineage>
</organism>